<keyword evidence="4" id="KW-1185">Reference proteome</keyword>
<feature type="region of interest" description="Disordered" evidence="1">
    <location>
        <begin position="354"/>
        <end position="397"/>
    </location>
</feature>
<proteinExistence type="predicted"/>
<evidence type="ECO:0000259" key="2">
    <source>
        <dbReference type="PROSITE" id="PS51391"/>
    </source>
</evidence>
<feature type="compositionally biased region" description="Basic and acidic residues" evidence="1">
    <location>
        <begin position="387"/>
        <end position="397"/>
    </location>
</feature>
<comment type="caution">
    <text evidence="3">The sequence shown here is derived from an EMBL/GenBank/DDBJ whole genome shotgun (WGS) entry which is preliminary data.</text>
</comment>
<dbReference type="Pfam" id="PF04818">
    <property type="entry name" value="CID"/>
    <property type="match status" value="1"/>
</dbReference>
<dbReference type="Proteomes" id="UP001165085">
    <property type="component" value="Unassembled WGS sequence"/>
</dbReference>
<accession>A0A9W6ZRF6</accession>
<dbReference type="Gene3D" id="1.25.40.90">
    <property type="match status" value="1"/>
</dbReference>
<evidence type="ECO:0000313" key="4">
    <source>
        <dbReference type="Proteomes" id="UP001165085"/>
    </source>
</evidence>
<dbReference type="PROSITE" id="PS51391">
    <property type="entry name" value="CID"/>
    <property type="match status" value="1"/>
</dbReference>
<reference evidence="4" key="1">
    <citation type="journal article" date="2023" name="Commun. Biol.">
        <title>Genome analysis of Parmales, the sister group of diatoms, reveals the evolutionary specialization of diatoms from phago-mixotrophs to photoautotrophs.</title>
        <authorList>
            <person name="Ban H."/>
            <person name="Sato S."/>
            <person name="Yoshikawa S."/>
            <person name="Yamada K."/>
            <person name="Nakamura Y."/>
            <person name="Ichinomiya M."/>
            <person name="Sato N."/>
            <person name="Blanc-Mathieu R."/>
            <person name="Endo H."/>
            <person name="Kuwata A."/>
            <person name="Ogata H."/>
        </authorList>
    </citation>
    <scope>NUCLEOTIDE SEQUENCE [LARGE SCALE GENOMIC DNA]</scope>
    <source>
        <strain evidence="4">NIES 3701</strain>
    </source>
</reference>
<dbReference type="InterPro" id="IPR006569">
    <property type="entry name" value="CID_dom"/>
</dbReference>
<sequence length="423" mass="47805">MSLSSVRRDLELPLRQVDQSEASITGCTAIFMNFYSTGADHASRVWFDVMMADSAPAGHLPLVYVCNDVLQKTKRQLGPNYLEQFSPYLAKALGHATRKAERDPTDKKTVIKIRNMVKLWGDRGVYSKRYIKELLSGMDSYKEPSSSSNRNSSPQSSDEEEEGFDLNPEEGAGQSLTFNMSVQVKTSKRKAEDVLSTAQSGSKDEEEFSMDALMRSSPSSGAEGSKRSATLSIEDLQVEASVLAKSFKKAFDKVVQGDQKLYAGDKKAVQNMFGDDLVKLYSTVHQTQTDIINLKKETILLARNQYQSSKLISDTLSDAKNSIKAEEDELVLCEKLMADLVAIRNLHSTSWKDREKRREIEAKKEKAKREEEARRREEEEGLAALQRIKEKETETEGKVWDPTRKMYVEATEFDSVNDSWRDR</sequence>
<feature type="compositionally biased region" description="Basic and acidic residues" evidence="1">
    <location>
        <begin position="354"/>
        <end position="378"/>
    </location>
</feature>
<dbReference type="EMBL" id="BRXY01000050">
    <property type="protein sequence ID" value="GMH57981.1"/>
    <property type="molecule type" value="Genomic_DNA"/>
</dbReference>
<dbReference type="AlphaFoldDB" id="A0A9W6ZRF6"/>
<feature type="region of interest" description="Disordered" evidence="1">
    <location>
        <begin position="189"/>
        <end position="228"/>
    </location>
</feature>
<evidence type="ECO:0000313" key="3">
    <source>
        <dbReference type="EMBL" id="GMH57981.1"/>
    </source>
</evidence>
<evidence type="ECO:0000256" key="1">
    <source>
        <dbReference type="SAM" id="MobiDB-lite"/>
    </source>
</evidence>
<feature type="region of interest" description="Disordered" evidence="1">
    <location>
        <begin position="139"/>
        <end position="176"/>
    </location>
</feature>
<dbReference type="SMART" id="SM00582">
    <property type="entry name" value="RPR"/>
    <property type="match status" value="1"/>
</dbReference>
<feature type="compositionally biased region" description="Low complexity" evidence="1">
    <location>
        <begin position="144"/>
        <end position="156"/>
    </location>
</feature>
<organism evidence="3 4">
    <name type="scientific">Triparma strigata</name>
    <dbReference type="NCBI Taxonomy" id="1606541"/>
    <lineage>
        <taxon>Eukaryota</taxon>
        <taxon>Sar</taxon>
        <taxon>Stramenopiles</taxon>
        <taxon>Ochrophyta</taxon>
        <taxon>Bolidophyceae</taxon>
        <taxon>Parmales</taxon>
        <taxon>Triparmaceae</taxon>
        <taxon>Triparma</taxon>
    </lineage>
</organism>
<feature type="domain" description="CID" evidence="2">
    <location>
        <begin position="2"/>
        <end position="142"/>
    </location>
</feature>
<dbReference type="OrthoDB" id="10069473at2759"/>
<name>A0A9W6ZRF6_9STRA</name>
<feature type="compositionally biased region" description="Polar residues" evidence="1">
    <location>
        <begin position="216"/>
        <end position="228"/>
    </location>
</feature>
<dbReference type="SUPFAM" id="SSF48464">
    <property type="entry name" value="ENTH/VHS domain"/>
    <property type="match status" value="1"/>
</dbReference>
<feature type="compositionally biased region" description="Acidic residues" evidence="1">
    <location>
        <begin position="157"/>
        <end position="168"/>
    </location>
</feature>
<dbReference type="InterPro" id="IPR008942">
    <property type="entry name" value="ENTH_VHS"/>
</dbReference>
<gene>
    <name evidence="3" type="ORF">TrST_g7725</name>
</gene>
<protein>
    <recommendedName>
        <fullName evidence="2">CID domain-containing protein</fullName>
    </recommendedName>
</protein>